<dbReference type="AlphaFoldDB" id="A0A0E9R9A5"/>
<sequence>MSCLPGYGGKGSPSCHLTQVAGRKRPREDRTSF</sequence>
<name>A0A0E9R9A5_ANGAN</name>
<evidence type="ECO:0000256" key="1">
    <source>
        <dbReference type="SAM" id="MobiDB-lite"/>
    </source>
</evidence>
<dbReference type="EMBL" id="GBXM01083225">
    <property type="protein sequence ID" value="JAH25352.1"/>
    <property type="molecule type" value="Transcribed_RNA"/>
</dbReference>
<feature type="compositionally biased region" description="Gly residues" evidence="1">
    <location>
        <begin position="1"/>
        <end position="11"/>
    </location>
</feature>
<reference evidence="2" key="2">
    <citation type="journal article" date="2015" name="Fish Shellfish Immunol.">
        <title>Early steps in the European eel (Anguilla anguilla)-Vibrio vulnificus interaction in the gills: Role of the RtxA13 toxin.</title>
        <authorList>
            <person name="Callol A."/>
            <person name="Pajuelo D."/>
            <person name="Ebbesson L."/>
            <person name="Teles M."/>
            <person name="MacKenzie S."/>
            <person name="Amaro C."/>
        </authorList>
    </citation>
    <scope>NUCLEOTIDE SEQUENCE</scope>
</reference>
<accession>A0A0E9R9A5</accession>
<feature type="region of interest" description="Disordered" evidence="1">
    <location>
        <begin position="1"/>
        <end position="33"/>
    </location>
</feature>
<reference evidence="2" key="1">
    <citation type="submission" date="2014-11" db="EMBL/GenBank/DDBJ databases">
        <authorList>
            <person name="Amaro Gonzalez C."/>
        </authorList>
    </citation>
    <scope>NUCLEOTIDE SEQUENCE</scope>
</reference>
<proteinExistence type="predicted"/>
<evidence type="ECO:0000313" key="2">
    <source>
        <dbReference type="EMBL" id="JAH25352.1"/>
    </source>
</evidence>
<protein>
    <submittedName>
        <fullName evidence="2">Uncharacterized protein</fullName>
    </submittedName>
</protein>
<organism evidence="2">
    <name type="scientific">Anguilla anguilla</name>
    <name type="common">European freshwater eel</name>
    <name type="synonym">Muraena anguilla</name>
    <dbReference type="NCBI Taxonomy" id="7936"/>
    <lineage>
        <taxon>Eukaryota</taxon>
        <taxon>Metazoa</taxon>
        <taxon>Chordata</taxon>
        <taxon>Craniata</taxon>
        <taxon>Vertebrata</taxon>
        <taxon>Euteleostomi</taxon>
        <taxon>Actinopterygii</taxon>
        <taxon>Neopterygii</taxon>
        <taxon>Teleostei</taxon>
        <taxon>Anguilliformes</taxon>
        <taxon>Anguillidae</taxon>
        <taxon>Anguilla</taxon>
    </lineage>
</organism>